<gene>
    <name evidence="2" type="ORF">EV666_111109</name>
</gene>
<reference evidence="2 3" key="1">
    <citation type="submission" date="2019-03" db="EMBL/GenBank/DDBJ databases">
        <title>Genomic Encyclopedia of Type Strains, Phase IV (KMG-IV): sequencing the most valuable type-strain genomes for metagenomic binning, comparative biology and taxonomic classification.</title>
        <authorList>
            <person name="Goeker M."/>
        </authorList>
    </citation>
    <scope>NUCLEOTIDE SEQUENCE [LARGE SCALE GENOMIC DNA]</scope>
    <source>
        <strain evidence="2 3">DSM 22958</strain>
    </source>
</reference>
<evidence type="ECO:0000313" key="2">
    <source>
        <dbReference type="EMBL" id="TCO11834.1"/>
    </source>
</evidence>
<sequence>MAKPELGTKRVCPTTGRKFYDLNKDPIVSPYTGEAFPRSMFEPQAKNTRPADDDADDESADPATVSLEEADNDEVGKIDVDVDVDVDGDSDDDDAFLEEEEDSDDVAGLIDSDIDDDEEI</sequence>
<dbReference type="Pfam" id="PF09538">
    <property type="entry name" value="FYDLN_acid"/>
    <property type="match status" value="1"/>
</dbReference>
<proteinExistence type="predicted"/>
<accession>A0A4R2GQH5</accession>
<protein>
    <submittedName>
        <fullName evidence="2">Uncharacterized protein (TIGR02300 family)</fullName>
    </submittedName>
</protein>
<dbReference type="RefSeq" id="WP_132008577.1">
    <property type="nucleotide sequence ID" value="NZ_JBHUNN010000002.1"/>
</dbReference>
<dbReference type="EMBL" id="SLWL01000011">
    <property type="protein sequence ID" value="TCO11834.1"/>
    <property type="molecule type" value="Genomic_DNA"/>
</dbReference>
<organism evidence="2 3">
    <name type="scientific">Camelimonas lactis</name>
    <dbReference type="NCBI Taxonomy" id="659006"/>
    <lineage>
        <taxon>Bacteria</taxon>
        <taxon>Pseudomonadati</taxon>
        <taxon>Pseudomonadota</taxon>
        <taxon>Alphaproteobacteria</taxon>
        <taxon>Hyphomicrobiales</taxon>
        <taxon>Chelatococcaceae</taxon>
        <taxon>Camelimonas</taxon>
    </lineage>
</organism>
<feature type="region of interest" description="Disordered" evidence="1">
    <location>
        <begin position="22"/>
        <end position="120"/>
    </location>
</feature>
<keyword evidence="3" id="KW-1185">Reference proteome</keyword>
<evidence type="ECO:0000256" key="1">
    <source>
        <dbReference type="SAM" id="MobiDB-lite"/>
    </source>
</evidence>
<dbReference type="Proteomes" id="UP000294881">
    <property type="component" value="Unassembled WGS sequence"/>
</dbReference>
<name>A0A4R2GQH5_9HYPH</name>
<dbReference type="NCBIfam" id="TIGR02300">
    <property type="entry name" value="FYDLN_acid"/>
    <property type="match status" value="1"/>
</dbReference>
<dbReference type="AlphaFoldDB" id="A0A4R2GQH5"/>
<evidence type="ECO:0000313" key="3">
    <source>
        <dbReference type="Proteomes" id="UP000294881"/>
    </source>
</evidence>
<dbReference type="OrthoDB" id="9815689at2"/>
<comment type="caution">
    <text evidence="2">The sequence shown here is derived from an EMBL/GenBank/DDBJ whole genome shotgun (WGS) entry which is preliminary data.</text>
</comment>
<feature type="compositionally biased region" description="Acidic residues" evidence="1">
    <location>
        <begin position="81"/>
        <end position="105"/>
    </location>
</feature>
<dbReference type="InterPro" id="IPR012644">
    <property type="entry name" value="CHP02300_FYDLN_acid"/>
</dbReference>